<gene>
    <name evidence="2" type="ORF">C4N9_20480</name>
</gene>
<proteinExistence type="predicted"/>
<dbReference type="EMBL" id="QEYD01000017">
    <property type="protein sequence ID" value="PWE26645.1"/>
    <property type="molecule type" value="Genomic_DNA"/>
</dbReference>
<evidence type="ECO:0000256" key="1">
    <source>
        <dbReference type="SAM" id="MobiDB-lite"/>
    </source>
</evidence>
<dbReference type="Proteomes" id="UP000244940">
    <property type="component" value="Unassembled WGS sequence"/>
</dbReference>
<dbReference type="RefSeq" id="WP_109535206.1">
    <property type="nucleotide sequence ID" value="NZ_QEYD01000017.1"/>
</dbReference>
<reference evidence="2 3" key="1">
    <citation type="submission" date="2018-05" db="EMBL/GenBank/DDBJ databases">
        <title>Pararhodobacter marina sp. nov., isolated from deep-sea water of the Indian Ocean.</title>
        <authorList>
            <person name="Lai Q.Sr."/>
            <person name="Liu X."/>
            <person name="Shao Z."/>
        </authorList>
    </citation>
    <scope>NUCLEOTIDE SEQUENCE [LARGE SCALE GENOMIC DNA]</scope>
    <source>
        <strain evidence="2 3">CIC4N-9</strain>
    </source>
</reference>
<evidence type="ECO:0000313" key="3">
    <source>
        <dbReference type="Proteomes" id="UP000244940"/>
    </source>
</evidence>
<dbReference type="OrthoDB" id="7473872at2"/>
<organism evidence="2 3">
    <name type="scientific">Pararhodobacter marinus</name>
    <dbReference type="NCBI Taxonomy" id="2184063"/>
    <lineage>
        <taxon>Bacteria</taxon>
        <taxon>Pseudomonadati</taxon>
        <taxon>Pseudomonadota</taxon>
        <taxon>Alphaproteobacteria</taxon>
        <taxon>Rhodobacterales</taxon>
        <taxon>Paracoccaceae</taxon>
        <taxon>Pararhodobacter</taxon>
    </lineage>
</organism>
<comment type="caution">
    <text evidence="2">The sequence shown here is derived from an EMBL/GenBank/DDBJ whole genome shotgun (WGS) entry which is preliminary data.</text>
</comment>
<evidence type="ECO:0000313" key="2">
    <source>
        <dbReference type="EMBL" id="PWE26645.1"/>
    </source>
</evidence>
<feature type="region of interest" description="Disordered" evidence="1">
    <location>
        <begin position="96"/>
        <end position="119"/>
    </location>
</feature>
<keyword evidence="3" id="KW-1185">Reference proteome</keyword>
<dbReference type="GeneID" id="94367275"/>
<accession>A0A2U2C431</accession>
<dbReference type="AlphaFoldDB" id="A0A2U2C431"/>
<protein>
    <recommendedName>
        <fullName evidence="4">Gene transfer agent family protein</fullName>
    </recommendedName>
</protein>
<sequence length="119" mass="12453">MTNPDLVAVPLRDGTELRLVAGVNALCECEAELARAGFNPTQEMKFLNAGISGTVSAVRALVWAFAKDQHPGLTLRHVGDLLGTDGEALRKGLAEALNRGSAEKEDGEPSSGKTTPPAD</sequence>
<evidence type="ECO:0008006" key="4">
    <source>
        <dbReference type="Google" id="ProtNLM"/>
    </source>
</evidence>
<name>A0A2U2C431_9RHOB</name>